<feature type="region of interest" description="Disordered" evidence="1">
    <location>
        <begin position="152"/>
        <end position="173"/>
    </location>
</feature>
<organism evidence="3">
    <name type="scientific">Anopheles sinensis</name>
    <name type="common">Mosquito</name>
    <dbReference type="NCBI Taxonomy" id="74873"/>
    <lineage>
        <taxon>Eukaryota</taxon>
        <taxon>Metazoa</taxon>
        <taxon>Ecdysozoa</taxon>
        <taxon>Arthropoda</taxon>
        <taxon>Hexapoda</taxon>
        <taxon>Insecta</taxon>
        <taxon>Pterygota</taxon>
        <taxon>Neoptera</taxon>
        <taxon>Endopterygota</taxon>
        <taxon>Diptera</taxon>
        <taxon>Nematocera</taxon>
        <taxon>Culicoidea</taxon>
        <taxon>Culicidae</taxon>
        <taxon>Anophelinae</taxon>
        <taxon>Anopheles</taxon>
    </lineage>
</organism>
<evidence type="ECO:0000256" key="2">
    <source>
        <dbReference type="SAM" id="Phobius"/>
    </source>
</evidence>
<sequence length="192" mass="21537">MSSPSIARRKICNRALRLPDDGDEHRSNSFHCRLATSSPSNYIEIIITMAIVIIVIALLLRLPTPVSFSCPFSLACFPETVALRETGPSIHLSASVQASTPLRADVRNERTRFLEHPNRGPHASLVECAERKIRTTQRVCYDVAKPERVLGLHFPHNQSSRPSREKDASHATDGEKLAHTVCQFCRCRRGER</sequence>
<dbReference type="EMBL" id="ATLV01024077">
    <property type="status" value="NOT_ANNOTATED_CDS"/>
    <property type="molecule type" value="Genomic_DNA"/>
</dbReference>
<dbReference type="AlphaFoldDB" id="A0A084WJV8"/>
<evidence type="ECO:0000313" key="3">
    <source>
        <dbReference type="EMBL" id="KFB50502.1"/>
    </source>
</evidence>
<name>A0A084WJV8_ANOSI</name>
<dbReference type="EMBL" id="KE525348">
    <property type="protein sequence ID" value="KFB50502.1"/>
    <property type="molecule type" value="Genomic_DNA"/>
</dbReference>
<evidence type="ECO:0000313" key="5">
    <source>
        <dbReference type="Proteomes" id="UP000030765"/>
    </source>
</evidence>
<keyword evidence="2" id="KW-0472">Membrane</keyword>
<feature type="compositionally biased region" description="Basic and acidic residues" evidence="1">
    <location>
        <begin position="162"/>
        <end position="173"/>
    </location>
</feature>
<keyword evidence="2" id="KW-1133">Transmembrane helix</keyword>
<keyword evidence="2" id="KW-0812">Transmembrane</keyword>
<dbReference type="Proteomes" id="UP000030765">
    <property type="component" value="Unassembled WGS sequence"/>
</dbReference>
<evidence type="ECO:0000256" key="1">
    <source>
        <dbReference type="SAM" id="MobiDB-lite"/>
    </source>
</evidence>
<keyword evidence="5" id="KW-1185">Reference proteome</keyword>
<dbReference type="VEuPathDB" id="VectorBase:ASIC018541"/>
<reference evidence="4" key="2">
    <citation type="submission" date="2020-05" db="UniProtKB">
        <authorList>
            <consortium name="EnsemblMetazoa"/>
        </authorList>
    </citation>
    <scope>IDENTIFICATION</scope>
</reference>
<reference evidence="3 5" key="1">
    <citation type="journal article" date="2014" name="BMC Genomics">
        <title>Genome sequence of Anopheles sinensis provides insight into genetics basis of mosquito competence for malaria parasites.</title>
        <authorList>
            <person name="Zhou D."/>
            <person name="Zhang D."/>
            <person name="Ding G."/>
            <person name="Shi L."/>
            <person name="Hou Q."/>
            <person name="Ye Y."/>
            <person name="Xu Y."/>
            <person name="Zhou H."/>
            <person name="Xiong C."/>
            <person name="Li S."/>
            <person name="Yu J."/>
            <person name="Hong S."/>
            <person name="Yu X."/>
            <person name="Zou P."/>
            <person name="Chen C."/>
            <person name="Chang X."/>
            <person name="Wang W."/>
            <person name="Lv Y."/>
            <person name="Sun Y."/>
            <person name="Ma L."/>
            <person name="Shen B."/>
            <person name="Zhu C."/>
        </authorList>
    </citation>
    <scope>NUCLEOTIDE SEQUENCE [LARGE SCALE GENOMIC DNA]</scope>
</reference>
<gene>
    <name evidence="3" type="ORF">ZHAS_00018541</name>
</gene>
<protein>
    <submittedName>
        <fullName evidence="3 4">Diguanylate cyclase</fullName>
    </submittedName>
</protein>
<evidence type="ECO:0000313" key="4">
    <source>
        <dbReference type="EnsemblMetazoa" id="ASIC018541-PA"/>
    </source>
</evidence>
<accession>A0A084WJV8</accession>
<proteinExistence type="predicted"/>
<dbReference type="EnsemblMetazoa" id="ASIC018541-RA">
    <property type="protein sequence ID" value="ASIC018541-PA"/>
    <property type="gene ID" value="ASIC018541"/>
</dbReference>
<feature type="transmembrane region" description="Helical" evidence="2">
    <location>
        <begin position="42"/>
        <end position="62"/>
    </location>
</feature>